<reference evidence="2 3" key="1">
    <citation type="submission" date="2020-05" db="EMBL/GenBank/DDBJ databases">
        <authorList>
            <person name="Campoy J."/>
            <person name="Schneeberger K."/>
            <person name="Spophaly S."/>
        </authorList>
    </citation>
    <scope>NUCLEOTIDE SEQUENCE [LARGE SCALE GENOMIC DNA]</scope>
    <source>
        <strain evidence="2">PruArmRojPasFocal</strain>
    </source>
</reference>
<evidence type="ECO:0000313" key="3">
    <source>
        <dbReference type="Proteomes" id="UP000507222"/>
    </source>
</evidence>
<accession>A0A6J5UB85</accession>
<keyword evidence="1" id="KW-0732">Signal</keyword>
<sequence length="98" mass="10539">MIRLWSVVIIVAVLASAAAAAASKGQGDDKISANPWIVPFILSYDHDSLIPVKEACCHKMCFLQCEKCGMTVDVESTECNDTCMASCLDGVFKCPPII</sequence>
<gene>
    <name evidence="2" type="ORF">CURHAP_LOCUS19409</name>
</gene>
<dbReference type="Proteomes" id="UP000507222">
    <property type="component" value="Unassembled WGS sequence"/>
</dbReference>
<proteinExistence type="predicted"/>
<name>A0A6J5UB85_PRUAR</name>
<evidence type="ECO:0000256" key="1">
    <source>
        <dbReference type="SAM" id="SignalP"/>
    </source>
</evidence>
<dbReference type="AlphaFoldDB" id="A0A6J5UB85"/>
<feature type="chain" id="PRO_5026804809" evidence="1">
    <location>
        <begin position="21"/>
        <end position="98"/>
    </location>
</feature>
<organism evidence="2 3">
    <name type="scientific">Prunus armeniaca</name>
    <name type="common">Apricot</name>
    <name type="synonym">Armeniaca vulgaris</name>
    <dbReference type="NCBI Taxonomy" id="36596"/>
    <lineage>
        <taxon>Eukaryota</taxon>
        <taxon>Viridiplantae</taxon>
        <taxon>Streptophyta</taxon>
        <taxon>Embryophyta</taxon>
        <taxon>Tracheophyta</taxon>
        <taxon>Spermatophyta</taxon>
        <taxon>Magnoliopsida</taxon>
        <taxon>eudicotyledons</taxon>
        <taxon>Gunneridae</taxon>
        <taxon>Pentapetalae</taxon>
        <taxon>rosids</taxon>
        <taxon>fabids</taxon>
        <taxon>Rosales</taxon>
        <taxon>Rosaceae</taxon>
        <taxon>Amygdaloideae</taxon>
        <taxon>Amygdaleae</taxon>
        <taxon>Prunus</taxon>
    </lineage>
</organism>
<protein>
    <submittedName>
        <fullName evidence="2">Uncharacterized protein</fullName>
    </submittedName>
</protein>
<evidence type="ECO:0000313" key="2">
    <source>
        <dbReference type="EMBL" id="CAB4272664.1"/>
    </source>
</evidence>
<feature type="signal peptide" evidence="1">
    <location>
        <begin position="1"/>
        <end position="20"/>
    </location>
</feature>
<dbReference type="EMBL" id="CAEKDK010000003">
    <property type="protein sequence ID" value="CAB4272664.1"/>
    <property type="molecule type" value="Genomic_DNA"/>
</dbReference>